<dbReference type="PANTHER" id="PTHR44378">
    <property type="entry name" value="ACYL-ACTIVATING ENZYME 17, PEROXISOMAL-RELATED"/>
    <property type="match status" value="1"/>
</dbReference>
<dbReference type="SUPFAM" id="SSF56801">
    <property type="entry name" value="Acetyl-CoA synthetase-like"/>
    <property type="match status" value="1"/>
</dbReference>
<dbReference type="PANTHER" id="PTHR44378:SF2">
    <property type="entry name" value="ACYL-ACTIVATING ENZYME 17, PEROXISOMAL-RELATED"/>
    <property type="match status" value="1"/>
</dbReference>
<dbReference type="InterPro" id="IPR000873">
    <property type="entry name" value="AMP-dep_synth/lig_dom"/>
</dbReference>
<keyword evidence="4" id="KW-1185">Reference proteome</keyword>
<feature type="transmembrane region" description="Helical" evidence="1">
    <location>
        <begin position="235"/>
        <end position="258"/>
    </location>
</feature>
<evidence type="ECO:0000313" key="3">
    <source>
        <dbReference type="EMBL" id="KMZ61150.1"/>
    </source>
</evidence>
<evidence type="ECO:0000256" key="1">
    <source>
        <dbReference type="SAM" id="Phobius"/>
    </source>
</evidence>
<name>A0A0K9NYY5_ZOSMR</name>
<reference evidence="4" key="1">
    <citation type="journal article" date="2016" name="Nature">
        <title>The genome of the seagrass Zostera marina reveals angiosperm adaptation to the sea.</title>
        <authorList>
            <person name="Olsen J.L."/>
            <person name="Rouze P."/>
            <person name="Verhelst B."/>
            <person name="Lin Y.-C."/>
            <person name="Bayer T."/>
            <person name="Collen J."/>
            <person name="Dattolo E."/>
            <person name="De Paoli E."/>
            <person name="Dittami S."/>
            <person name="Maumus F."/>
            <person name="Michel G."/>
            <person name="Kersting A."/>
            <person name="Lauritano C."/>
            <person name="Lohaus R."/>
            <person name="Toepel M."/>
            <person name="Tonon T."/>
            <person name="Vanneste K."/>
            <person name="Amirebrahimi M."/>
            <person name="Brakel J."/>
            <person name="Bostroem C."/>
            <person name="Chovatia M."/>
            <person name="Grimwood J."/>
            <person name="Jenkins J.W."/>
            <person name="Jueterbock A."/>
            <person name="Mraz A."/>
            <person name="Stam W.T."/>
            <person name="Tice H."/>
            <person name="Bornberg-Bauer E."/>
            <person name="Green P.J."/>
            <person name="Pearson G.A."/>
            <person name="Procaccini G."/>
            <person name="Duarte C.M."/>
            <person name="Schmutz J."/>
            <person name="Reusch T.B.H."/>
            <person name="Van de Peer Y."/>
        </authorList>
    </citation>
    <scope>NUCLEOTIDE SEQUENCE [LARGE SCALE GENOMIC DNA]</scope>
    <source>
        <strain evidence="4">cv. Finnish</strain>
    </source>
</reference>
<dbReference type="EMBL" id="LFYR01001529">
    <property type="protein sequence ID" value="KMZ61150.1"/>
    <property type="molecule type" value="Genomic_DNA"/>
</dbReference>
<protein>
    <recommendedName>
        <fullName evidence="2">AMP-dependent synthetase/ligase domain-containing protein</fullName>
    </recommendedName>
</protein>
<keyword evidence="1" id="KW-1133">Transmembrane helix</keyword>
<organism evidence="3 4">
    <name type="scientific">Zostera marina</name>
    <name type="common">Eelgrass</name>
    <dbReference type="NCBI Taxonomy" id="29655"/>
    <lineage>
        <taxon>Eukaryota</taxon>
        <taxon>Viridiplantae</taxon>
        <taxon>Streptophyta</taxon>
        <taxon>Embryophyta</taxon>
        <taxon>Tracheophyta</taxon>
        <taxon>Spermatophyta</taxon>
        <taxon>Magnoliopsida</taxon>
        <taxon>Liliopsida</taxon>
        <taxon>Zosteraceae</taxon>
        <taxon>Zostera</taxon>
    </lineage>
</organism>
<dbReference type="Proteomes" id="UP000036987">
    <property type="component" value="Unassembled WGS sequence"/>
</dbReference>
<dbReference type="AlphaFoldDB" id="A0A0K9NYY5"/>
<dbReference type="STRING" id="29655.A0A0K9NYY5"/>
<sequence>MSTAHYKILDRLTSEDFSTFGFSSDESHSIYKELTAILEEHGASAPETWREISSRILTPDQPFTLHQMLFYGCYADYPSDTPPAWIPNIEDAAMTNVGCILEKHGKDLLGLSYKDPISSFSDFQKYSASHPEVYWKLILNELKISFHVPPACIFREHISYLGGQWLPEAVLNAAENCFCLNGRRDQDDIAVIWRDEGYDNLPLNRMTFKELHEQISLVANAIETLSLNKGSAIAIYMPMTVTSVVIYLAIVLAGYVVISIADSFAPDEIAVRLKISNAKAIFTQFIQPTVDSLFQNYLLSSQVENPHFLGCRNK</sequence>
<keyword evidence="1" id="KW-0472">Membrane</keyword>
<accession>A0A0K9NYY5</accession>
<dbReference type="OMA" id="PACIFRE"/>
<gene>
    <name evidence="3" type="ORF">ZOSMA_54G00810</name>
</gene>
<evidence type="ECO:0000259" key="2">
    <source>
        <dbReference type="Pfam" id="PF00501"/>
    </source>
</evidence>
<evidence type="ECO:0000313" key="4">
    <source>
        <dbReference type="Proteomes" id="UP000036987"/>
    </source>
</evidence>
<dbReference type="OrthoDB" id="10253115at2759"/>
<dbReference type="InterPro" id="IPR042099">
    <property type="entry name" value="ANL_N_sf"/>
</dbReference>
<dbReference type="Pfam" id="PF00501">
    <property type="entry name" value="AMP-binding"/>
    <property type="match status" value="1"/>
</dbReference>
<feature type="domain" description="AMP-dependent synthetase/ligase" evidence="2">
    <location>
        <begin position="183"/>
        <end position="288"/>
    </location>
</feature>
<keyword evidence="1" id="KW-0812">Transmembrane</keyword>
<dbReference type="Gene3D" id="3.40.50.12780">
    <property type="entry name" value="N-terminal domain of ligase-like"/>
    <property type="match status" value="1"/>
</dbReference>
<comment type="caution">
    <text evidence="3">The sequence shown here is derived from an EMBL/GenBank/DDBJ whole genome shotgun (WGS) entry which is preliminary data.</text>
</comment>
<proteinExistence type="predicted"/>